<dbReference type="Proteomes" id="UP000293289">
    <property type="component" value="Unassembled WGS sequence"/>
</dbReference>
<sequence>MSMFKQFGDMAKMVKAAPGLIDQADALAVQSEAYRARMDAQAVHAMTAQPAPGNLDPIAGVDLDRYARIMKGIAAYQYDEAKLPVVAGMFGVGASEWAEAQAGWGARIQADRGVGRRFNEIYSAV</sequence>
<dbReference type="EMBL" id="SGWY01000003">
    <property type="protein sequence ID" value="RZS64287.1"/>
    <property type="molecule type" value="Genomic_DNA"/>
</dbReference>
<evidence type="ECO:0000313" key="2">
    <source>
        <dbReference type="Proteomes" id="UP000293289"/>
    </source>
</evidence>
<proteinExistence type="predicted"/>
<reference evidence="1 2" key="1">
    <citation type="submission" date="2019-02" db="EMBL/GenBank/DDBJ databases">
        <title>Genomic Encyclopedia of Type Strains, Phase IV (KMG-IV): sequencing the most valuable type-strain genomes for metagenomic binning, comparative biology and taxonomic classification.</title>
        <authorList>
            <person name="Goeker M."/>
        </authorList>
    </citation>
    <scope>NUCLEOTIDE SEQUENCE [LARGE SCALE GENOMIC DNA]</scope>
    <source>
        <strain evidence="1 2">DSM 43045</strain>
    </source>
</reference>
<comment type="caution">
    <text evidence="1">The sequence shown here is derived from an EMBL/GenBank/DDBJ whole genome shotgun (WGS) entry which is preliminary data.</text>
</comment>
<protein>
    <submittedName>
        <fullName evidence="1">Uncharacterized protein</fullName>
    </submittedName>
</protein>
<evidence type="ECO:0000313" key="1">
    <source>
        <dbReference type="EMBL" id="RZS64287.1"/>
    </source>
</evidence>
<dbReference type="AlphaFoldDB" id="A0A4Q7MAH2"/>
<name>A0A4Q7MAH2_9MICO</name>
<accession>A0A4Q7MAH2</accession>
<organism evidence="1 2">
    <name type="scientific">Agromyces ramosus</name>
    <dbReference type="NCBI Taxonomy" id="33879"/>
    <lineage>
        <taxon>Bacteria</taxon>
        <taxon>Bacillati</taxon>
        <taxon>Actinomycetota</taxon>
        <taxon>Actinomycetes</taxon>
        <taxon>Micrococcales</taxon>
        <taxon>Microbacteriaceae</taxon>
        <taxon>Agromyces</taxon>
    </lineage>
</organism>
<keyword evidence="2" id="KW-1185">Reference proteome</keyword>
<dbReference type="OrthoDB" id="5198281at2"/>
<dbReference type="RefSeq" id="WP_130353538.1">
    <property type="nucleotide sequence ID" value="NZ_SGWY01000003.1"/>
</dbReference>
<gene>
    <name evidence="1" type="ORF">EV187_2667</name>
</gene>